<proteinExistence type="predicted"/>
<name>A0AA35TRL0_GEOBA</name>
<feature type="region of interest" description="Disordered" evidence="1">
    <location>
        <begin position="54"/>
        <end position="77"/>
    </location>
</feature>
<organism evidence="2 3">
    <name type="scientific">Geodia barretti</name>
    <name type="common">Barrett's horny sponge</name>
    <dbReference type="NCBI Taxonomy" id="519541"/>
    <lineage>
        <taxon>Eukaryota</taxon>
        <taxon>Metazoa</taxon>
        <taxon>Porifera</taxon>
        <taxon>Demospongiae</taxon>
        <taxon>Heteroscleromorpha</taxon>
        <taxon>Tetractinellida</taxon>
        <taxon>Astrophorina</taxon>
        <taxon>Geodiidae</taxon>
        <taxon>Geodia</taxon>
    </lineage>
</organism>
<protein>
    <submittedName>
        <fullName evidence="2">2,5-dihydroxypyridine 5,6-dioxygenase</fullName>
    </submittedName>
</protein>
<dbReference type="Pfam" id="PF26233">
    <property type="entry name" value="NicX"/>
    <property type="match status" value="1"/>
</dbReference>
<reference evidence="2" key="1">
    <citation type="submission" date="2023-03" db="EMBL/GenBank/DDBJ databases">
        <authorList>
            <person name="Steffen K."/>
            <person name="Cardenas P."/>
        </authorList>
    </citation>
    <scope>NUCLEOTIDE SEQUENCE</scope>
</reference>
<evidence type="ECO:0000313" key="3">
    <source>
        <dbReference type="Proteomes" id="UP001174909"/>
    </source>
</evidence>
<dbReference type="EMBL" id="CASHTH010004073">
    <property type="protein sequence ID" value="CAI8053143.1"/>
    <property type="molecule type" value="Genomic_DNA"/>
</dbReference>
<dbReference type="AlphaFoldDB" id="A0AA35TRL0"/>
<sequence>MQTCKDADMVVDHMLLLFSHEQIAMQEAGSRILLVVEPVEILERLFPTAEMRARVEAASGDSPRRSGSASPTMPART</sequence>
<dbReference type="Proteomes" id="UP001174909">
    <property type="component" value="Unassembled WGS sequence"/>
</dbReference>
<evidence type="ECO:0000313" key="2">
    <source>
        <dbReference type="EMBL" id="CAI8053143.1"/>
    </source>
</evidence>
<comment type="caution">
    <text evidence="2">The sequence shown here is derived from an EMBL/GenBank/DDBJ whole genome shotgun (WGS) entry which is preliminary data.</text>
</comment>
<dbReference type="InterPro" id="IPR058739">
    <property type="entry name" value="NicX"/>
</dbReference>
<keyword evidence="3" id="KW-1185">Reference proteome</keyword>
<gene>
    <name evidence="2" type="ORF">GBAR_LOCUS29062</name>
</gene>
<evidence type="ECO:0000256" key="1">
    <source>
        <dbReference type="SAM" id="MobiDB-lite"/>
    </source>
</evidence>
<accession>A0AA35TRL0</accession>